<dbReference type="PANTHER" id="PTHR30336:SF6">
    <property type="entry name" value="INTEGRAL MEMBRANE PROTEIN"/>
    <property type="match status" value="1"/>
</dbReference>
<name>A0A8J2XFG8_9FLAO</name>
<proteinExistence type="predicted"/>
<reference evidence="2 3" key="1">
    <citation type="journal article" date="2014" name="Int. J. Syst. Evol. Microbiol.">
        <title>Complete genome sequence of Corynebacterium casei LMG S-19264T (=DSM 44701T), isolated from a smear-ripened cheese.</title>
        <authorList>
            <consortium name="US DOE Joint Genome Institute (JGI-PGF)"/>
            <person name="Walter F."/>
            <person name="Albersmeier A."/>
            <person name="Kalinowski J."/>
            <person name="Ruckert C."/>
        </authorList>
    </citation>
    <scope>NUCLEOTIDE SEQUENCE [LARGE SCALE GENOMIC DNA]</scope>
    <source>
        <strain evidence="2 3">CGMCC 1.15295</strain>
    </source>
</reference>
<protein>
    <submittedName>
        <fullName evidence="2">Protein SanA</fullName>
    </submittedName>
</protein>
<gene>
    <name evidence="2" type="ORF">GCM10011531_05930</name>
</gene>
<sequence>MIFTSFFITYKASEYLYNNTETIPKNKVGLVLGASKYTSNGNINLYYKYRVDAALELYKAKKIDFLLISGDNSREGYDEPTDFKNDLIAEGIPEDKIYLDYAGFRTLDSVIRAKEIFGQNSITIISQKFHNERAIYLAKNNNIKAIAFNAKSIVGSYGLKTQLREYLARAKASIDVFFNIEPKFLGDKIEIK</sequence>
<dbReference type="RefSeq" id="WP_229660148.1">
    <property type="nucleotide sequence ID" value="NZ_BMIC01000001.1"/>
</dbReference>
<organism evidence="2 3">
    <name type="scientific">Aquaticitalea lipolytica</name>
    <dbReference type="NCBI Taxonomy" id="1247562"/>
    <lineage>
        <taxon>Bacteria</taxon>
        <taxon>Pseudomonadati</taxon>
        <taxon>Bacteroidota</taxon>
        <taxon>Flavobacteriia</taxon>
        <taxon>Flavobacteriales</taxon>
        <taxon>Flavobacteriaceae</taxon>
        <taxon>Aquaticitalea</taxon>
    </lineage>
</organism>
<dbReference type="CDD" id="cd06259">
    <property type="entry name" value="YdcF-like"/>
    <property type="match status" value="1"/>
</dbReference>
<evidence type="ECO:0000313" key="3">
    <source>
        <dbReference type="Proteomes" id="UP000598120"/>
    </source>
</evidence>
<accession>A0A8J2XFG8</accession>
<dbReference type="AlphaFoldDB" id="A0A8J2XFG8"/>
<feature type="domain" description="DUF218" evidence="1">
    <location>
        <begin position="30"/>
        <end position="154"/>
    </location>
</feature>
<keyword evidence="3" id="KW-1185">Reference proteome</keyword>
<evidence type="ECO:0000313" key="2">
    <source>
        <dbReference type="EMBL" id="GFZ79048.1"/>
    </source>
</evidence>
<dbReference type="EMBL" id="BMIC01000001">
    <property type="protein sequence ID" value="GFZ79048.1"/>
    <property type="molecule type" value="Genomic_DNA"/>
</dbReference>
<dbReference type="GO" id="GO:0005886">
    <property type="term" value="C:plasma membrane"/>
    <property type="evidence" value="ECO:0007669"/>
    <property type="project" value="TreeGrafter"/>
</dbReference>
<dbReference type="InterPro" id="IPR003848">
    <property type="entry name" value="DUF218"/>
</dbReference>
<dbReference type="PANTHER" id="PTHR30336">
    <property type="entry name" value="INNER MEMBRANE PROTEIN, PROBABLE PERMEASE"/>
    <property type="match status" value="1"/>
</dbReference>
<dbReference type="Proteomes" id="UP000598120">
    <property type="component" value="Unassembled WGS sequence"/>
</dbReference>
<dbReference type="InterPro" id="IPR051599">
    <property type="entry name" value="Cell_Envelope_Assoc"/>
</dbReference>
<comment type="caution">
    <text evidence="2">The sequence shown here is derived from an EMBL/GenBank/DDBJ whole genome shotgun (WGS) entry which is preliminary data.</text>
</comment>
<evidence type="ECO:0000259" key="1">
    <source>
        <dbReference type="Pfam" id="PF02698"/>
    </source>
</evidence>
<dbReference type="Pfam" id="PF02698">
    <property type="entry name" value="DUF218"/>
    <property type="match status" value="1"/>
</dbReference>